<sequence>MKCYHFPYNFGQLGILKGEFFGQLFPKANWLSIYAKLKSQIHFTASYLFGLMEQNSPEIHELTSGLSGVLKNLVQIDRVRS</sequence>
<dbReference type="Proteomes" id="UP001374584">
    <property type="component" value="Unassembled WGS sequence"/>
</dbReference>
<keyword evidence="2" id="KW-1185">Reference proteome</keyword>
<proteinExistence type="predicted"/>
<comment type="caution">
    <text evidence="1">The sequence shown here is derived from an EMBL/GenBank/DDBJ whole genome shotgun (WGS) entry which is preliminary data.</text>
</comment>
<accession>A0AAN9M2Z8</accession>
<organism evidence="1 2">
    <name type="scientific">Phaseolus coccineus</name>
    <name type="common">Scarlet runner bean</name>
    <name type="synonym">Phaseolus multiflorus</name>
    <dbReference type="NCBI Taxonomy" id="3886"/>
    <lineage>
        <taxon>Eukaryota</taxon>
        <taxon>Viridiplantae</taxon>
        <taxon>Streptophyta</taxon>
        <taxon>Embryophyta</taxon>
        <taxon>Tracheophyta</taxon>
        <taxon>Spermatophyta</taxon>
        <taxon>Magnoliopsida</taxon>
        <taxon>eudicotyledons</taxon>
        <taxon>Gunneridae</taxon>
        <taxon>Pentapetalae</taxon>
        <taxon>rosids</taxon>
        <taxon>fabids</taxon>
        <taxon>Fabales</taxon>
        <taxon>Fabaceae</taxon>
        <taxon>Papilionoideae</taxon>
        <taxon>50 kb inversion clade</taxon>
        <taxon>NPAAA clade</taxon>
        <taxon>indigoferoid/millettioid clade</taxon>
        <taxon>Phaseoleae</taxon>
        <taxon>Phaseolus</taxon>
    </lineage>
</organism>
<dbReference type="AlphaFoldDB" id="A0AAN9M2Z8"/>
<protein>
    <submittedName>
        <fullName evidence="1">Uncharacterized protein</fullName>
    </submittedName>
</protein>
<gene>
    <name evidence="1" type="ORF">VNO80_21772</name>
</gene>
<name>A0AAN9M2Z8_PHACN</name>
<dbReference type="EMBL" id="JAYMYR010000008">
    <property type="protein sequence ID" value="KAK7347245.1"/>
    <property type="molecule type" value="Genomic_DNA"/>
</dbReference>
<evidence type="ECO:0000313" key="2">
    <source>
        <dbReference type="Proteomes" id="UP001374584"/>
    </source>
</evidence>
<evidence type="ECO:0000313" key="1">
    <source>
        <dbReference type="EMBL" id="KAK7347245.1"/>
    </source>
</evidence>
<reference evidence="1 2" key="1">
    <citation type="submission" date="2024-01" db="EMBL/GenBank/DDBJ databases">
        <title>The genomes of 5 underutilized Papilionoideae crops provide insights into root nodulation and disease resistanc.</title>
        <authorList>
            <person name="Jiang F."/>
        </authorList>
    </citation>
    <scope>NUCLEOTIDE SEQUENCE [LARGE SCALE GENOMIC DNA]</scope>
    <source>
        <strain evidence="1">JINMINGXINNONG_FW02</strain>
        <tissue evidence="1">Leaves</tissue>
    </source>
</reference>